<name>A0A914KKR9_MELIC</name>
<keyword evidence="1" id="KW-1185">Reference proteome</keyword>
<accession>A0A914KKR9</accession>
<dbReference type="WBParaSite" id="Minc3s00034g02031">
    <property type="protein sequence ID" value="Minc3s00034g02031"/>
    <property type="gene ID" value="Minc3s00034g02031"/>
</dbReference>
<dbReference type="AlphaFoldDB" id="A0A914KKR9"/>
<proteinExistence type="predicted"/>
<sequence length="63" mass="7901">MTIKAASFTEEKPLQVREKRNYYYPYNNYFYGGYPDNVFYPYTRQVYYKRIVYPNLYGYGNYW</sequence>
<evidence type="ECO:0000313" key="2">
    <source>
        <dbReference type="WBParaSite" id="Minc3s00034g02031"/>
    </source>
</evidence>
<evidence type="ECO:0000313" key="1">
    <source>
        <dbReference type="Proteomes" id="UP000887563"/>
    </source>
</evidence>
<reference evidence="2" key="1">
    <citation type="submission" date="2022-11" db="UniProtKB">
        <authorList>
            <consortium name="WormBaseParasite"/>
        </authorList>
    </citation>
    <scope>IDENTIFICATION</scope>
</reference>
<organism evidence="1 2">
    <name type="scientific">Meloidogyne incognita</name>
    <name type="common">Southern root-knot nematode worm</name>
    <name type="synonym">Oxyuris incognita</name>
    <dbReference type="NCBI Taxonomy" id="6306"/>
    <lineage>
        <taxon>Eukaryota</taxon>
        <taxon>Metazoa</taxon>
        <taxon>Ecdysozoa</taxon>
        <taxon>Nematoda</taxon>
        <taxon>Chromadorea</taxon>
        <taxon>Rhabditida</taxon>
        <taxon>Tylenchina</taxon>
        <taxon>Tylenchomorpha</taxon>
        <taxon>Tylenchoidea</taxon>
        <taxon>Meloidogynidae</taxon>
        <taxon>Meloidogyninae</taxon>
        <taxon>Meloidogyne</taxon>
        <taxon>Meloidogyne incognita group</taxon>
    </lineage>
</organism>
<dbReference type="Proteomes" id="UP000887563">
    <property type="component" value="Unplaced"/>
</dbReference>
<protein>
    <submittedName>
        <fullName evidence="2">Candidate secreted effector</fullName>
    </submittedName>
</protein>